<dbReference type="Pfam" id="PF03099">
    <property type="entry name" value="BPL_LplA_LipB"/>
    <property type="match status" value="1"/>
</dbReference>
<dbReference type="GO" id="GO:0009249">
    <property type="term" value="P:protein lipoylation"/>
    <property type="evidence" value="ECO:0007669"/>
    <property type="project" value="UniProtKB-ARBA"/>
</dbReference>
<feature type="domain" description="BPL/LPL catalytic" evidence="4">
    <location>
        <begin position="2"/>
        <end position="184"/>
    </location>
</feature>
<dbReference type="GO" id="GO:0004077">
    <property type="term" value="F:biotin--[biotin carboxyl-carrier protein] ligase activity"/>
    <property type="evidence" value="ECO:0007669"/>
    <property type="project" value="UniProtKB-EC"/>
</dbReference>
<dbReference type="InterPro" id="IPR003142">
    <property type="entry name" value="BPL_C"/>
</dbReference>
<dbReference type="Proteomes" id="UP000824088">
    <property type="component" value="Unassembled WGS sequence"/>
</dbReference>
<keyword evidence="1 5" id="KW-0436">Ligase</keyword>
<reference evidence="5" key="1">
    <citation type="submission" date="2020-10" db="EMBL/GenBank/DDBJ databases">
        <authorList>
            <person name="Gilroy R."/>
        </authorList>
    </citation>
    <scope>NUCLEOTIDE SEQUENCE</scope>
    <source>
        <strain evidence="5">1063</strain>
    </source>
</reference>
<dbReference type="Gene3D" id="2.30.30.100">
    <property type="match status" value="1"/>
</dbReference>
<gene>
    <name evidence="5" type="ORF">IAD51_02985</name>
</gene>
<evidence type="ECO:0000259" key="4">
    <source>
        <dbReference type="PROSITE" id="PS51733"/>
    </source>
</evidence>
<dbReference type="EMBL" id="DVMN01000053">
    <property type="protein sequence ID" value="HIU21190.1"/>
    <property type="molecule type" value="Genomic_DNA"/>
</dbReference>
<dbReference type="InterPro" id="IPR004408">
    <property type="entry name" value="Biotin_CoA_COase_ligase"/>
</dbReference>
<dbReference type="InterPro" id="IPR004143">
    <property type="entry name" value="BPL_LPL_catalytic"/>
</dbReference>
<proteinExistence type="predicted"/>
<dbReference type="Gene3D" id="3.30.930.10">
    <property type="entry name" value="Bira Bifunctional Protein, Domain 2"/>
    <property type="match status" value="1"/>
</dbReference>
<name>A0A9D1HTU2_9FIRM</name>
<dbReference type="PANTHER" id="PTHR12835:SF5">
    <property type="entry name" value="BIOTIN--PROTEIN LIGASE"/>
    <property type="match status" value="1"/>
</dbReference>
<dbReference type="CDD" id="cd16442">
    <property type="entry name" value="BPL"/>
    <property type="match status" value="1"/>
</dbReference>
<dbReference type="Pfam" id="PF02237">
    <property type="entry name" value="BPL_C"/>
    <property type="match status" value="1"/>
</dbReference>
<dbReference type="InterPro" id="IPR045864">
    <property type="entry name" value="aa-tRNA-synth_II/BPL/LPL"/>
</dbReference>
<dbReference type="EC" id="6.3.4.15" evidence="3"/>
<dbReference type="AlphaFoldDB" id="A0A9D1HTU2"/>
<dbReference type="SUPFAM" id="SSF55681">
    <property type="entry name" value="Class II aaRS and biotin synthetases"/>
    <property type="match status" value="1"/>
</dbReference>
<evidence type="ECO:0000313" key="5">
    <source>
        <dbReference type="EMBL" id="HIU21190.1"/>
    </source>
</evidence>
<comment type="caution">
    <text evidence="5">The sequence shown here is derived from an EMBL/GenBank/DDBJ whole genome shotgun (WGS) entry which is preliminary data.</text>
</comment>
<accession>A0A9D1HTU2</accession>
<reference evidence="5" key="2">
    <citation type="journal article" date="2021" name="PeerJ">
        <title>Extensive microbial diversity within the chicken gut microbiome revealed by metagenomics and culture.</title>
        <authorList>
            <person name="Gilroy R."/>
            <person name="Ravi A."/>
            <person name="Getino M."/>
            <person name="Pursley I."/>
            <person name="Horton D.L."/>
            <person name="Alikhan N.F."/>
            <person name="Baker D."/>
            <person name="Gharbi K."/>
            <person name="Hall N."/>
            <person name="Watson M."/>
            <person name="Adriaenssens E.M."/>
            <person name="Foster-Nyarko E."/>
            <person name="Jarju S."/>
            <person name="Secka A."/>
            <person name="Antonio M."/>
            <person name="Oren A."/>
            <person name="Chaudhuri R.R."/>
            <person name="La Ragione R."/>
            <person name="Hildebrand F."/>
            <person name="Pallen M.J."/>
        </authorList>
    </citation>
    <scope>NUCLEOTIDE SEQUENCE</scope>
    <source>
        <strain evidence="5">1063</strain>
    </source>
</reference>
<evidence type="ECO:0000256" key="2">
    <source>
        <dbReference type="ARBA" id="ARBA00023267"/>
    </source>
</evidence>
<dbReference type="PROSITE" id="PS51733">
    <property type="entry name" value="BPL_LPL_CATALYTIC"/>
    <property type="match status" value="1"/>
</dbReference>
<dbReference type="GO" id="GO:0016740">
    <property type="term" value="F:transferase activity"/>
    <property type="evidence" value="ECO:0007669"/>
    <property type="project" value="UniProtKB-ARBA"/>
</dbReference>
<dbReference type="PANTHER" id="PTHR12835">
    <property type="entry name" value="BIOTIN PROTEIN LIGASE"/>
    <property type="match status" value="1"/>
</dbReference>
<evidence type="ECO:0000313" key="6">
    <source>
        <dbReference type="Proteomes" id="UP000824088"/>
    </source>
</evidence>
<organism evidence="5 6">
    <name type="scientific">Candidatus Limadaptatus stercorigallinarum</name>
    <dbReference type="NCBI Taxonomy" id="2840845"/>
    <lineage>
        <taxon>Bacteria</taxon>
        <taxon>Bacillati</taxon>
        <taxon>Bacillota</taxon>
        <taxon>Clostridia</taxon>
        <taxon>Eubacteriales</taxon>
        <taxon>Candidatus Limadaptatus</taxon>
    </lineage>
</organism>
<protein>
    <recommendedName>
        <fullName evidence="3">biotin--[biotin carboxyl-carrier protein] ligase</fullName>
        <ecNumber evidence="3">6.3.4.15</ecNumber>
    </recommendedName>
</protein>
<dbReference type="GO" id="GO:0005737">
    <property type="term" value="C:cytoplasm"/>
    <property type="evidence" value="ECO:0007669"/>
    <property type="project" value="TreeGrafter"/>
</dbReference>
<keyword evidence="2" id="KW-0092">Biotin</keyword>
<evidence type="ECO:0000256" key="3">
    <source>
        <dbReference type="ARBA" id="ARBA00024227"/>
    </source>
</evidence>
<evidence type="ECO:0000256" key="1">
    <source>
        <dbReference type="ARBA" id="ARBA00022598"/>
    </source>
</evidence>
<dbReference type="NCBIfam" id="TIGR00121">
    <property type="entry name" value="birA_ligase"/>
    <property type="match status" value="1"/>
</dbReference>
<sequence>MAKTLYTKQGRVLPCFCYDSLPSTNDEAKRIAKEGREDRFAVAASEQTAGRGRYGREFLSLRGRGLYLSYAMKAEGRDIVAFGALSALAVAALLEEYFGIRAELKWPNDVLANGRKICGILPESVVGRDGERYAVVGMGVNVFYSEEELGALADIATSAVLCCKNDELKRGFLQNQEATLRSAAVRLSELCSRLADCMDAGEDFIPEYSGRLVTLGKRVRFKGADGREKEGVATGVAPDCSLIVATDGGEEKIGWGEVAVVSE</sequence>